<dbReference type="Pfam" id="PF00990">
    <property type="entry name" value="GGDEF"/>
    <property type="match status" value="1"/>
</dbReference>
<feature type="domain" description="GGDEF" evidence="2">
    <location>
        <begin position="422"/>
        <end position="553"/>
    </location>
</feature>
<dbReference type="FunFam" id="3.30.70.270:FF:000001">
    <property type="entry name" value="Diguanylate cyclase domain protein"/>
    <property type="match status" value="1"/>
</dbReference>
<dbReference type="CDD" id="cd01949">
    <property type="entry name" value="GGDEF"/>
    <property type="match status" value="1"/>
</dbReference>
<feature type="coiled-coil region" evidence="1">
    <location>
        <begin position="364"/>
        <end position="398"/>
    </location>
</feature>
<dbReference type="GO" id="GO:0052621">
    <property type="term" value="F:diguanylate cyclase activity"/>
    <property type="evidence" value="ECO:0007669"/>
    <property type="project" value="TreeGrafter"/>
</dbReference>
<dbReference type="PANTHER" id="PTHR45138">
    <property type="entry name" value="REGULATORY COMPONENTS OF SENSORY TRANSDUCTION SYSTEM"/>
    <property type="match status" value="1"/>
</dbReference>
<evidence type="ECO:0000256" key="1">
    <source>
        <dbReference type="SAM" id="Coils"/>
    </source>
</evidence>
<comment type="caution">
    <text evidence="3">The sequence shown here is derived from an EMBL/GenBank/DDBJ whole genome shotgun (WGS) entry which is preliminary data.</text>
</comment>
<dbReference type="SUPFAM" id="SSF55073">
    <property type="entry name" value="Nucleotide cyclase"/>
    <property type="match status" value="1"/>
</dbReference>
<protein>
    <submittedName>
        <fullName evidence="3">Response regulator PleD</fullName>
    </submittedName>
</protein>
<dbReference type="AlphaFoldDB" id="A0A1J5T569"/>
<keyword evidence="1" id="KW-0175">Coiled coil</keyword>
<dbReference type="SMART" id="SM00267">
    <property type="entry name" value="GGDEF"/>
    <property type="match status" value="1"/>
</dbReference>
<gene>
    <name evidence="3" type="primary">pleD_5</name>
    <name evidence="3" type="ORF">GALL_69300</name>
</gene>
<evidence type="ECO:0000313" key="3">
    <source>
        <dbReference type="EMBL" id="OIR11437.1"/>
    </source>
</evidence>
<dbReference type="InterPro" id="IPR050469">
    <property type="entry name" value="Diguanylate_Cyclase"/>
</dbReference>
<sequence>MSKTKTPSEIARETFTTLAARKLAPTPENYTQMYREISGEPAPAPSAAADVVGATTSKGKLVPAWAELIRDLLRQLETPHKGITVTRKKDGVDTVLTRFASDPEVLFGKLQGLLRSWSTAPTGPSAAELVPAVSSDGLPAPATATAGGTAPALADPQELLSRLRELLAQSLESTLTSQPEMRDEIQALVSLVRSTDNKERLNDLAKQLRQFWLKLELRGGDKAKIQEGLVRLLRLLVENVSEMVEDDKWLHGQIATLQEIIANPLDKRSIADAERNLRDAIIKQSTLKQSLTDAKATLKSLMTTFIDRLGELSESTGEYHSKIEGYSQKIGKADNLTELSHILQDVMHDTRVIQTSVMRSHEEMLSSKKQADEAEARIRALEQELEQVSELVREDQLTGALNRRGLDETLDRELKRSDRSRTAVSVALLDIDNFKQLNDTLGHQAGDRALVHLTKVIKETLRPADTVGRYGGEEFLIVLPDTDLQAGIEALQRLQRDLTKKFFLHNNERILVTFSAGVALRGENEDAEDLIGRADKAMYKAKQTGKNRVVAAE</sequence>
<accession>A0A1J5T569</accession>
<dbReference type="EMBL" id="MLJW01000020">
    <property type="protein sequence ID" value="OIR11437.1"/>
    <property type="molecule type" value="Genomic_DNA"/>
</dbReference>
<dbReference type="InterPro" id="IPR000160">
    <property type="entry name" value="GGDEF_dom"/>
</dbReference>
<dbReference type="InterPro" id="IPR029787">
    <property type="entry name" value="Nucleotide_cyclase"/>
</dbReference>
<organism evidence="3">
    <name type="scientific">mine drainage metagenome</name>
    <dbReference type="NCBI Taxonomy" id="410659"/>
    <lineage>
        <taxon>unclassified sequences</taxon>
        <taxon>metagenomes</taxon>
        <taxon>ecological metagenomes</taxon>
    </lineage>
</organism>
<name>A0A1J5T569_9ZZZZ</name>
<proteinExistence type="predicted"/>
<dbReference type="PROSITE" id="PS50887">
    <property type="entry name" value="GGDEF"/>
    <property type="match status" value="1"/>
</dbReference>
<reference evidence="3" key="1">
    <citation type="submission" date="2016-10" db="EMBL/GenBank/DDBJ databases">
        <title>Sequence of Gallionella enrichment culture.</title>
        <authorList>
            <person name="Poehlein A."/>
            <person name="Muehling M."/>
            <person name="Daniel R."/>
        </authorList>
    </citation>
    <scope>NUCLEOTIDE SEQUENCE</scope>
</reference>
<dbReference type="NCBIfam" id="TIGR00254">
    <property type="entry name" value="GGDEF"/>
    <property type="match status" value="1"/>
</dbReference>
<dbReference type="Gene3D" id="3.30.70.270">
    <property type="match status" value="1"/>
</dbReference>
<dbReference type="PANTHER" id="PTHR45138:SF9">
    <property type="entry name" value="DIGUANYLATE CYCLASE DGCM-RELATED"/>
    <property type="match status" value="1"/>
</dbReference>
<dbReference type="InterPro" id="IPR043128">
    <property type="entry name" value="Rev_trsase/Diguanyl_cyclase"/>
</dbReference>
<evidence type="ECO:0000259" key="2">
    <source>
        <dbReference type="PROSITE" id="PS50887"/>
    </source>
</evidence>